<sequence>MIPVTTLYGSEKRAFGLIGSAPGDFTLPVRCFHWTVLLFTSSGNHFRSEDGKWARADPRTLSAR</sequence>
<dbReference type="Proteomes" id="UP000315471">
    <property type="component" value="Unassembled WGS sequence"/>
</dbReference>
<accession>A0A5C6E615</accession>
<organism evidence="1 2">
    <name type="scientific">Novipirellula aureliae</name>
    <dbReference type="NCBI Taxonomy" id="2527966"/>
    <lineage>
        <taxon>Bacteria</taxon>
        <taxon>Pseudomonadati</taxon>
        <taxon>Planctomycetota</taxon>
        <taxon>Planctomycetia</taxon>
        <taxon>Pirellulales</taxon>
        <taxon>Pirellulaceae</taxon>
        <taxon>Novipirellula</taxon>
    </lineage>
</organism>
<comment type="caution">
    <text evidence="1">The sequence shown here is derived from an EMBL/GenBank/DDBJ whole genome shotgun (WGS) entry which is preliminary data.</text>
</comment>
<gene>
    <name evidence="1" type="ORF">Q31b_24360</name>
</gene>
<evidence type="ECO:0000313" key="2">
    <source>
        <dbReference type="Proteomes" id="UP000315471"/>
    </source>
</evidence>
<name>A0A5C6E615_9BACT</name>
<keyword evidence="2" id="KW-1185">Reference proteome</keyword>
<proteinExistence type="predicted"/>
<evidence type="ECO:0000313" key="1">
    <source>
        <dbReference type="EMBL" id="TWU43397.1"/>
    </source>
</evidence>
<dbReference type="AlphaFoldDB" id="A0A5C6E615"/>
<protein>
    <submittedName>
        <fullName evidence="1">Uncharacterized protein</fullName>
    </submittedName>
</protein>
<dbReference type="EMBL" id="SJPY01000003">
    <property type="protein sequence ID" value="TWU43397.1"/>
    <property type="molecule type" value="Genomic_DNA"/>
</dbReference>
<reference evidence="1 2" key="1">
    <citation type="submission" date="2019-02" db="EMBL/GenBank/DDBJ databases">
        <title>Deep-cultivation of Planctomycetes and their phenomic and genomic characterization uncovers novel biology.</title>
        <authorList>
            <person name="Wiegand S."/>
            <person name="Jogler M."/>
            <person name="Boedeker C."/>
            <person name="Pinto D."/>
            <person name="Vollmers J."/>
            <person name="Rivas-Marin E."/>
            <person name="Kohn T."/>
            <person name="Peeters S.H."/>
            <person name="Heuer A."/>
            <person name="Rast P."/>
            <person name="Oberbeckmann S."/>
            <person name="Bunk B."/>
            <person name="Jeske O."/>
            <person name="Meyerdierks A."/>
            <person name="Storesund J.E."/>
            <person name="Kallscheuer N."/>
            <person name="Luecker S."/>
            <person name="Lage O.M."/>
            <person name="Pohl T."/>
            <person name="Merkel B.J."/>
            <person name="Hornburger P."/>
            <person name="Mueller R.-W."/>
            <person name="Bruemmer F."/>
            <person name="Labrenz M."/>
            <person name="Spormann A.M."/>
            <person name="Op Den Camp H."/>
            <person name="Overmann J."/>
            <person name="Amann R."/>
            <person name="Jetten M.S.M."/>
            <person name="Mascher T."/>
            <person name="Medema M.H."/>
            <person name="Devos D.P."/>
            <person name="Kaster A.-K."/>
            <person name="Ovreas L."/>
            <person name="Rohde M."/>
            <person name="Galperin M.Y."/>
            <person name="Jogler C."/>
        </authorList>
    </citation>
    <scope>NUCLEOTIDE SEQUENCE [LARGE SCALE GENOMIC DNA]</scope>
    <source>
        <strain evidence="1 2">Q31b</strain>
    </source>
</reference>